<organism evidence="2 3">
    <name type="scientific">Granulibacter bethesdensis</name>
    <dbReference type="NCBI Taxonomy" id="364410"/>
    <lineage>
        <taxon>Bacteria</taxon>
        <taxon>Pseudomonadati</taxon>
        <taxon>Pseudomonadota</taxon>
        <taxon>Alphaproteobacteria</taxon>
        <taxon>Acetobacterales</taxon>
        <taxon>Acetobacteraceae</taxon>
        <taxon>Granulibacter</taxon>
    </lineage>
</organism>
<sequence length="158" mass="17411">MPIPFLPSEPVDSTAHMVQIALTPIFLLNGVGTLLNVFNTRLARVSDHNQRLSEMRRDPACPIDKTILEIHRHRLRWRLRALDAAIALTASAGAATCSTAFILFLGSLHDSVIALWLELSFGAALICVILALMSFFADTMLAWHGLRREGPLPDTVSK</sequence>
<accession>A0AAC9KA32</accession>
<evidence type="ECO:0000313" key="2">
    <source>
        <dbReference type="EMBL" id="APH54492.1"/>
    </source>
</evidence>
<name>A0AAC9KA32_9PROT</name>
<keyword evidence="1" id="KW-0472">Membrane</keyword>
<dbReference type="EMBL" id="CP018191">
    <property type="protein sequence ID" value="APH54492.1"/>
    <property type="molecule type" value="Genomic_DNA"/>
</dbReference>
<feature type="transmembrane region" description="Helical" evidence="1">
    <location>
        <begin position="81"/>
        <end position="107"/>
    </location>
</feature>
<evidence type="ECO:0000256" key="1">
    <source>
        <dbReference type="SAM" id="Phobius"/>
    </source>
</evidence>
<dbReference type="RefSeq" id="WP_072572514.1">
    <property type="nucleotide sequence ID" value="NZ_CP018194.1"/>
</dbReference>
<dbReference type="InterPro" id="IPR021279">
    <property type="entry name" value="DUF2721"/>
</dbReference>
<keyword evidence="1" id="KW-0812">Transmembrane</keyword>
<dbReference type="Proteomes" id="UP000182373">
    <property type="component" value="Chromosome"/>
</dbReference>
<reference evidence="3" key="1">
    <citation type="submission" date="2016-11" db="EMBL/GenBank/DDBJ databases">
        <title>Comparative genomic and phenotypic analysis of Granulibacter bethesdensis clinical isolates from patients with chronic granulomatous disease.</title>
        <authorList>
            <person name="Zarember K.A."/>
            <person name="Porcella S.F."/>
            <person name="Chu J."/>
            <person name="Ding L."/>
            <person name="Dahlstrom E."/>
            <person name="Barbian K."/>
            <person name="Martens C."/>
            <person name="Sykora L."/>
            <person name="Kramer S."/>
            <person name="Pettinato A.M."/>
            <person name="Hong H."/>
            <person name="Wald G."/>
            <person name="Berg L.J."/>
            <person name="Rogge L.S."/>
            <person name="Greenberg D.E."/>
            <person name="Falcone E.L."/>
            <person name="Neves J.F."/>
            <person name="Simoes M.J."/>
            <person name="Casal M."/>
            <person name="Rodriguez-Lopez F.C."/>
            <person name="Zelazny A."/>
            <person name="Gallin J.I."/>
            <person name="Holland S.M."/>
        </authorList>
    </citation>
    <scope>NUCLEOTIDE SEQUENCE [LARGE SCALE GENOMIC DNA]</scope>
    <source>
        <strain evidence="3">NIH9.1</strain>
    </source>
</reference>
<gene>
    <name evidence="2" type="ORF">GbCGDNIH9_1199</name>
</gene>
<evidence type="ECO:0000313" key="3">
    <source>
        <dbReference type="Proteomes" id="UP000182373"/>
    </source>
</evidence>
<feature type="transmembrane region" description="Helical" evidence="1">
    <location>
        <begin position="113"/>
        <end position="137"/>
    </location>
</feature>
<proteinExistence type="predicted"/>
<protein>
    <recommendedName>
        <fullName evidence="4">DUF2721 domain-containing protein</fullName>
    </recommendedName>
</protein>
<dbReference type="AlphaFoldDB" id="A0AAC9KA32"/>
<dbReference type="Pfam" id="PF11026">
    <property type="entry name" value="DUF2721"/>
    <property type="match status" value="1"/>
</dbReference>
<feature type="transmembrane region" description="Helical" evidence="1">
    <location>
        <begin position="20"/>
        <end position="38"/>
    </location>
</feature>
<keyword evidence="1" id="KW-1133">Transmembrane helix</keyword>
<evidence type="ECO:0008006" key="4">
    <source>
        <dbReference type="Google" id="ProtNLM"/>
    </source>
</evidence>